<reference evidence="2 3" key="1">
    <citation type="submission" date="2016-10" db="EMBL/GenBank/DDBJ databases">
        <title>Draft genome sequence of Coniochaeta ligniaria NRRL30616, a lignocellulolytic fungus for bioabatement of inhibitors in plant biomass hydrolysates.</title>
        <authorList>
            <consortium name="DOE Joint Genome Institute"/>
            <person name="Jimenez D.J."/>
            <person name="Hector R.E."/>
            <person name="Riley R."/>
            <person name="Sun H."/>
            <person name="Grigoriev I.V."/>
            <person name="Van Elsas J.D."/>
            <person name="Nichols N.N."/>
        </authorList>
    </citation>
    <scope>NUCLEOTIDE SEQUENCE [LARGE SCALE GENOMIC DNA]</scope>
    <source>
        <strain evidence="2 3">NRRL 30616</strain>
    </source>
</reference>
<feature type="compositionally biased region" description="Basic and acidic residues" evidence="1">
    <location>
        <begin position="11"/>
        <end position="31"/>
    </location>
</feature>
<dbReference type="InParanoid" id="A0A1J7JCM5"/>
<feature type="compositionally biased region" description="Basic and acidic residues" evidence="1">
    <location>
        <begin position="62"/>
        <end position="84"/>
    </location>
</feature>
<dbReference type="EMBL" id="KV875102">
    <property type="protein sequence ID" value="OIW25330.1"/>
    <property type="molecule type" value="Genomic_DNA"/>
</dbReference>
<dbReference type="Proteomes" id="UP000182658">
    <property type="component" value="Unassembled WGS sequence"/>
</dbReference>
<evidence type="ECO:0000313" key="2">
    <source>
        <dbReference type="EMBL" id="OIW25330.1"/>
    </source>
</evidence>
<gene>
    <name evidence="2" type="ORF">CONLIGDRAFT_685183</name>
</gene>
<feature type="region of interest" description="Disordered" evidence="1">
    <location>
        <begin position="1"/>
        <end position="35"/>
    </location>
</feature>
<dbReference type="AlphaFoldDB" id="A0A1J7JCM5"/>
<dbReference type="OrthoDB" id="3360421at2759"/>
<name>A0A1J7JCM5_9PEZI</name>
<evidence type="ECO:0000313" key="3">
    <source>
        <dbReference type="Proteomes" id="UP000182658"/>
    </source>
</evidence>
<accession>A0A1J7JCM5</accession>
<dbReference type="STRING" id="1408157.A0A1J7JCM5"/>
<protein>
    <submittedName>
        <fullName evidence="2">Uncharacterized protein</fullName>
    </submittedName>
</protein>
<proteinExistence type="predicted"/>
<keyword evidence="3" id="KW-1185">Reference proteome</keyword>
<sequence length="84" mass="9240">MPSSKGTPTDPELREQLKEEIKQETNKDGSGEGKWAAWKASKLAKEYEAQGGEYENVAGSKNEPEKGAPHHKTEAKKKAEQGDE</sequence>
<evidence type="ECO:0000256" key="1">
    <source>
        <dbReference type="SAM" id="MobiDB-lite"/>
    </source>
</evidence>
<organism evidence="2 3">
    <name type="scientific">Coniochaeta ligniaria NRRL 30616</name>
    <dbReference type="NCBI Taxonomy" id="1408157"/>
    <lineage>
        <taxon>Eukaryota</taxon>
        <taxon>Fungi</taxon>
        <taxon>Dikarya</taxon>
        <taxon>Ascomycota</taxon>
        <taxon>Pezizomycotina</taxon>
        <taxon>Sordariomycetes</taxon>
        <taxon>Sordariomycetidae</taxon>
        <taxon>Coniochaetales</taxon>
        <taxon>Coniochaetaceae</taxon>
        <taxon>Coniochaeta</taxon>
    </lineage>
</organism>
<feature type="region of interest" description="Disordered" evidence="1">
    <location>
        <begin position="53"/>
        <end position="84"/>
    </location>
</feature>